<feature type="non-terminal residue" evidence="4">
    <location>
        <position position="1"/>
    </location>
</feature>
<evidence type="ECO:0000256" key="1">
    <source>
        <dbReference type="ARBA" id="ARBA00022737"/>
    </source>
</evidence>
<keyword evidence="5" id="KW-1185">Reference proteome</keyword>
<dbReference type="Proteomes" id="UP000678393">
    <property type="component" value="Unassembled WGS sequence"/>
</dbReference>
<dbReference type="AlphaFoldDB" id="A0A8S3Z8S3"/>
<dbReference type="InterPro" id="IPR002110">
    <property type="entry name" value="Ankyrin_rpt"/>
</dbReference>
<dbReference type="SUPFAM" id="SSF48403">
    <property type="entry name" value="Ankyrin repeat"/>
    <property type="match status" value="1"/>
</dbReference>
<dbReference type="PANTHER" id="PTHR46680">
    <property type="entry name" value="NF-KAPPA-B INHIBITOR ALPHA"/>
    <property type="match status" value="1"/>
</dbReference>
<sequence>AELECVSLLVEFAKDRKDVLNAQNNKGLTALMAAAAFERTDLIRELLCHGADVNIEDNHGDTVLFHYLSSDCEPEQKLLLEFVHAGIDVNRHNKDGLSPLMVAAKNCLPSALVVLLDSGADVNAVSVKDETKTALSLVPINFSLCTESALCIETLLDKGADASYVNPRFLPELILTFRDDYIPKLISCGLCPSDFQLHDPETSGVNVLSTVSPLCLALLVGNVLLAQYFVDNLFLTKSDVSSLSSSGLRDFLHRKKQQDCVNFLDTITEQPWSLFHLALVAVSSAVGTSPGRENQVNALPLPEKMKHKLLYRADNVELMTPRDPDTVLQIRCRGFWMRKFGDYYTKTKSFQYIPEDLDSDFDLDSLLNSDSDDDFEYGSELFNMIYGYSVDDFGFDLESGSNYSYSPDSDW</sequence>
<dbReference type="OrthoDB" id="6084340at2759"/>
<dbReference type="SMART" id="SM00248">
    <property type="entry name" value="ANK"/>
    <property type="match status" value="3"/>
</dbReference>
<dbReference type="Pfam" id="PF00023">
    <property type="entry name" value="Ank"/>
    <property type="match status" value="1"/>
</dbReference>
<dbReference type="InterPro" id="IPR051070">
    <property type="entry name" value="NF-kappa-B_inhibitor"/>
</dbReference>
<gene>
    <name evidence="4" type="ORF">CUNI_LOCUS9050</name>
</gene>
<dbReference type="Gene3D" id="1.25.40.20">
    <property type="entry name" value="Ankyrin repeat-containing domain"/>
    <property type="match status" value="1"/>
</dbReference>
<dbReference type="PROSITE" id="PS50297">
    <property type="entry name" value="ANK_REP_REGION"/>
    <property type="match status" value="2"/>
</dbReference>
<name>A0A8S3Z8S3_9EUPU</name>
<comment type="caution">
    <text evidence="4">The sequence shown here is derived from an EMBL/GenBank/DDBJ whole genome shotgun (WGS) entry which is preliminary data.</text>
</comment>
<dbReference type="PANTHER" id="PTHR46680:SF3">
    <property type="entry name" value="NF-KAPPA-B INHIBITOR CACTUS"/>
    <property type="match status" value="1"/>
</dbReference>
<proteinExistence type="predicted"/>
<dbReference type="Pfam" id="PF12796">
    <property type="entry name" value="Ank_2"/>
    <property type="match status" value="1"/>
</dbReference>
<accession>A0A8S3Z8S3</accession>
<dbReference type="GO" id="GO:0005829">
    <property type="term" value="C:cytosol"/>
    <property type="evidence" value="ECO:0007669"/>
    <property type="project" value="TreeGrafter"/>
</dbReference>
<evidence type="ECO:0000313" key="5">
    <source>
        <dbReference type="Proteomes" id="UP000678393"/>
    </source>
</evidence>
<dbReference type="GO" id="GO:0051059">
    <property type="term" value="F:NF-kappaB binding"/>
    <property type="evidence" value="ECO:0007669"/>
    <property type="project" value="TreeGrafter"/>
</dbReference>
<protein>
    <submittedName>
        <fullName evidence="4">Uncharacterized protein</fullName>
    </submittedName>
</protein>
<organism evidence="4 5">
    <name type="scientific">Candidula unifasciata</name>
    <dbReference type="NCBI Taxonomy" id="100452"/>
    <lineage>
        <taxon>Eukaryota</taxon>
        <taxon>Metazoa</taxon>
        <taxon>Spiralia</taxon>
        <taxon>Lophotrochozoa</taxon>
        <taxon>Mollusca</taxon>
        <taxon>Gastropoda</taxon>
        <taxon>Heterobranchia</taxon>
        <taxon>Euthyneura</taxon>
        <taxon>Panpulmonata</taxon>
        <taxon>Eupulmonata</taxon>
        <taxon>Stylommatophora</taxon>
        <taxon>Helicina</taxon>
        <taxon>Helicoidea</taxon>
        <taxon>Geomitridae</taxon>
        <taxon>Candidula</taxon>
    </lineage>
</organism>
<feature type="repeat" description="ANK" evidence="3">
    <location>
        <begin position="95"/>
        <end position="127"/>
    </location>
</feature>
<dbReference type="GO" id="GO:0071356">
    <property type="term" value="P:cellular response to tumor necrosis factor"/>
    <property type="evidence" value="ECO:0007669"/>
    <property type="project" value="TreeGrafter"/>
</dbReference>
<evidence type="ECO:0000313" key="4">
    <source>
        <dbReference type="EMBL" id="CAG5123492.1"/>
    </source>
</evidence>
<keyword evidence="2 3" id="KW-0040">ANK repeat</keyword>
<dbReference type="PROSITE" id="PS50088">
    <property type="entry name" value="ANK_REPEAT"/>
    <property type="match status" value="2"/>
</dbReference>
<dbReference type="InterPro" id="IPR036770">
    <property type="entry name" value="Ankyrin_rpt-contain_sf"/>
</dbReference>
<evidence type="ECO:0000256" key="3">
    <source>
        <dbReference type="PROSITE-ProRule" id="PRU00023"/>
    </source>
</evidence>
<reference evidence="4" key="1">
    <citation type="submission" date="2021-04" db="EMBL/GenBank/DDBJ databases">
        <authorList>
            <consortium name="Molecular Ecology Group"/>
        </authorList>
    </citation>
    <scope>NUCLEOTIDE SEQUENCE</scope>
</reference>
<dbReference type="EMBL" id="CAJHNH020001542">
    <property type="protein sequence ID" value="CAG5123492.1"/>
    <property type="molecule type" value="Genomic_DNA"/>
</dbReference>
<feature type="repeat" description="ANK" evidence="3">
    <location>
        <begin position="26"/>
        <end position="58"/>
    </location>
</feature>
<evidence type="ECO:0000256" key="2">
    <source>
        <dbReference type="ARBA" id="ARBA00023043"/>
    </source>
</evidence>
<keyword evidence="1" id="KW-0677">Repeat</keyword>